<dbReference type="Proteomes" id="UP000823890">
    <property type="component" value="Unassembled WGS sequence"/>
</dbReference>
<comment type="catalytic activity">
    <reaction evidence="11 12">
        <text>ATP + H2O = ADP + phosphate + H(+)</text>
        <dbReference type="Rhea" id="RHEA:13065"/>
        <dbReference type="ChEBI" id="CHEBI:15377"/>
        <dbReference type="ChEBI" id="CHEBI:15378"/>
        <dbReference type="ChEBI" id="CHEBI:30616"/>
        <dbReference type="ChEBI" id="CHEBI:43474"/>
        <dbReference type="ChEBI" id="CHEBI:456216"/>
        <dbReference type="EC" id="5.6.2.4"/>
    </reaction>
</comment>
<dbReference type="Pfam" id="PF00270">
    <property type="entry name" value="DEAD"/>
    <property type="match status" value="1"/>
</dbReference>
<dbReference type="InterPro" id="IPR005259">
    <property type="entry name" value="PriA"/>
</dbReference>
<dbReference type="Pfam" id="PF18319">
    <property type="entry name" value="Zn_ribbon_PriA"/>
    <property type="match status" value="1"/>
</dbReference>
<evidence type="ECO:0000256" key="4">
    <source>
        <dbReference type="ARBA" id="ARBA00022741"/>
    </source>
</evidence>
<comment type="cofactor">
    <cofactor evidence="12">
        <name>Zn(2+)</name>
        <dbReference type="ChEBI" id="CHEBI:29105"/>
    </cofactor>
    <text evidence="12">Binds 2 zinc ions per subunit.</text>
</comment>
<keyword evidence="10 12" id="KW-0413">Isomerase</keyword>
<comment type="caution">
    <text evidence="15">The sequence shown here is derived from an EMBL/GenBank/DDBJ whole genome shotgun (WGS) entry which is preliminary data.</text>
</comment>
<evidence type="ECO:0000256" key="8">
    <source>
        <dbReference type="ARBA" id="ARBA00022840"/>
    </source>
</evidence>
<feature type="binding site" evidence="12">
    <location>
        <position position="459"/>
    </location>
    <ligand>
        <name>Zn(2+)</name>
        <dbReference type="ChEBI" id="CHEBI:29105"/>
        <label>2</label>
    </ligand>
</feature>
<dbReference type="NCBIfam" id="TIGR00595">
    <property type="entry name" value="priA"/>
    <property type="match status" value="1"/>
</dbReference>
<gene>
    <name evidence="12 15" type="primary">priA</name>
    <name evidence="15" type="ORF">H9758_08710</name>
</gene>
<keyword evidence="7 12" id="KW-0862">Zinc</keyword>
<dbReference type="SMART" id="SM00490">
    <property type="entry name" value="HELICc"/>
    <property type="match status" value="1"/>
</dbReference>
<keyword evidence="1 12" id="KW-0639">Primosome</keyword>
<dbReference type="Pfam" id="PF17764">
    <property type="entry name" value="PriA_3primeBD"/>
    <property type="match status" value="1"/>
</dbReference>
<evidence type="ECO:0000256" key="3">
    <source>
        <dbReference type="ARBA" id="ARBA00022723"/>
    </source>
</evidence>
<dbReference type="GO" id="GO:0003677">
    <property type="term" value="F:DNA binding"/>
    <property type="evidence" value="ECO:0007669"/>
    <property type="project" value="UniProtKB-UniRule"/>
</dbReference>
<dbReference type="HAMAP" id="MF_00983">
    <property type="entry name" value="PriA"/>
    <property type="match status" value="1"/>
</dbReference>
<evidence type="ECO:0000256" key="1">
    <source>
        <dbReference type="ARBA" id="ARBA00022515"/>
    </source>
</evidence>
<feature type="binding site" evidence="12">
    <location>
        <position position="456"/>
    </location>
    <ligand>
        <name>Zn(2+)</name>
        <dbReference type="ChEBI" id="CHEBI:29105"/>
        <label>2</label>
    </ligand>
</feature>
<dbReference type="InterPro" id="IPR040498">
    <property type="entry name" value="PriA_CRR"/>
</dbReference>
<feature type="binding site" evidence="12">
    <location>
        <position position="486"/>
    </location>
    <ligand>
        <name>Zn(2+)</name>
        <dbReference type="ChEBI" id="CHEBI:29105"/>
        <label>1</label>
    </ligand>
</feature>
<dbReference type="GO" id="GO:0006269">
    <property type="term" value="P:DNA replication, synthesis of primer"/>
    <property type="evidence" value="ECO:0007669"/>
    <property type="project" value="UniProtKB-KW"/>
</dbReference>
<dbReference type="Gene3D" id="3.40.1440.60">
    <property type="entry name" value="PriA, 3(prime) DNA-binding domain"/>
    <property type="match status" value="1"/>
</dbReference>
<keyword evidence="3 12" id="KW-0479">Metal-binding</keyword>
<dbReference type="Gene3D" id="3.40.50.300">
    <property type="entry name" value="P-loop containing nucleotide triphosphate hydrolases"/>
    <property type="match status" value="2"/>
</dbReference>
<evidence type="ECO:0000313" key="16">
    <source>
        <dbReference type="Proteomes" id="UP000823890"/>
    </source>
</evidence>
<comment type="similarity">
    <text evidence="12">Belongs to the helicase family. PriA subfamily.</text>
</comment>
<feature type="domain" description="Helicase ATP-binding" evidence="13">
    <location>
        <begin position="219"/>
        <end position="385"/>
    </location>
</feature>
<dbReference type="GO" id="GO:0006302">
    <property type="term" value="P:double-strand break repair"/>
    <property type="evidence" value="ECO:0007669"/>
    <property type="project" value="InterPro"/>
</dbReference>
<comment type="function">
    <text evidence="12">Initiates the restart of stalled replication forks, which reloads the replicative helicase on sites other than the origin of replication. Recognizes and binds to abandoned replication forks and remodels them to uncover a helicase loading site. Promotes assembly of the primosome at these replication forks.</text>
</comment>
<dbReference type="GO" id="GO:1990077">
    <property type="term" value="C:primosome complex"/>
    <property type="evidence" value="ECO:0007669"/>
    <property type="project" value="UniProtKB-UniRule"/>
</dbReference>
<reference evidence="15" key="1">
    <citation type="journal article" date="2021" name="PeerJ">
        <title>Extensive microbial diversity within the chicken gut microbiome revealed by metagenomics and culture.</title>
        <authorList>
            <person name="Gilroy R."/>
            <person name="Ravi A."/>
            <person name="Getino M."/>
            <person name="Pursley I."/>
            <person name="Horton D.L."/>
            <person name="Alikhan N.F."/>
            <person name="Baker D."/>
            <person name="Gharbi K."/>
            <person name="Hall N."/>
            <person name="Watson M."/>
            <person name="Adriaenssens E.M."/>
            <person name="Foster-Nyarko E."/>
            <person name="Jarju S."/>
            <person name="Secka A."/>
            <person name="Antonio M."/>
            <person name="Oren A."/>
            <person name="Chaudhuri R.R."/>
            <person name="La Ragione R."/>
            <person name="Hildebrand F."/>
            <person name="Pallen M.J."/>
        </authorList>
    </citation>
    <scope>NUCLEOTIDE SEQUENCE</scope>
    <source>
        <strain evidence="15">ChiW19-954</strain>
    </source>
</reference>
<evidence type="ECO:0000259" key="14">
    <source>
        <dbReference type="PROSITE" id="PS51194"/>
    </source>
</evidence>
<dbReference type="GO" id="GO:0006270">
    <property type="term" value="P:DNA replication initiation"/>
    <property type="evidence" value="ECO:0007669"/>
    <property type="project" value="TreeGrafter"/>
</dbReference>
<dbReference type="GO" id="GO:0005524">
    <property type="term" value="F:ATP binding"/>
    <property type="evidence" value="ECO:0007669"/>
    <property type="project" value="UniProtKB-UniRule"/>
</dbReference>
<dbReference type="GO" id="GO:0008270">
    <property type="term" value="F:zinc ion binding"/>
    <property type="evidence" value="ECO:0007669"/>
    <property type="project" value="UniProtKB-UniRule"/>
</dbReference>
<dbReference type="SUPFAM" id="SSF52540">
    <property type="entry name" value="P-loop containing nucleoside triphosphate hydrolases"/>
    <property type="match status" value="2"/>
</dbReference>
<keyword evidence="9 12" id="KW-0238">DNA-binding</keyword>
<feature type="binding site" evidence="12">
    <location>
        <position position="476"/>
    </location>
    <ligand>
        <name>Zn(2+)</name>
        <dbReference type="ChEBI" id="CHEBI:29105"/>
        <label>2</label>
    </ligand>
</feature>
<accession>A0A9D2NMW2</accession>
<name>A0A9D2NMW2_9FIRM</name>
<feature type="domain" description="Helicase C-terminal" evidence="14">
    <location>
        <begin position="478"/>
        <end position="648"/>
    </location>
</feature>
<keyword evidence="2 12" id="KW-0235">DNA replication</keyword>
<comment type="catalytic activity">
    <reaction evidence="12">
        <text>Couples ATP hydrolysis with the unwinding of duplex DNA by translocating in the 3'-5' direction.</text>
        <dbReference type="EC" id="5.6.2.4"/>
    </reaction>
</comment>
<reference evidence="15" key="2">
    <citation type="submission" date="2021-04" db="EMBL/GenBank/DDBJ databases">
        <authorList>
            <person name="Gilroy R."/>
        </authorList>
    </citation>
    <scope>NUCLEOTIDE SEQUENCE</scope>
    <source>
        <strain evidence="15">ChiW19-954</strain>
    </source>
</reference>
<dbReference type="PANTHER" id="PTHR30580:SF0">
    <property type="entry name" value="PRIMOSOMAL PROTEIN N"/>
    <property type="match status" value="1"/>
</dbReference>
<dbReference type="Pfam" id="PF00271">
    <property type="entry name" value="Helicase_C"/>
    <property type="match status" value="1"/>
</dbReference>
<dbReference type="CDD" id="cd18804">
    <property type="entry name" value="SF2_C_priA"/>
    <property type="match status" value="1"/>
</dbReference>
<comment type="subunit">
    <text evidence="12">Component of the replication restart primosome.</text>
</comment>
<dbReference type="SMART" id="SM00487">
    <property type="entry name" value="DEXDc"/>
    <property type="match status" value="1"/>
</dbReference>
<dbReference type="FunFam" id="3.40.50.300:FF:000489">
    <property type="entry name" value="Primosome assembly protein PriA"/>
    <property type="match status" value="1"/>
</dbReference>
<dbReference type="GO" id="GO:0016787">
    <property type="term" value="F:hydrolase activity"/>
    <property type="evidence" value="ECO:0007669"/>
    <property type="project" value="UniProtKB-KW"/>
</dbReference>
<dbReference type="InterPro" id="IPR041222">
    <property type="entry name" value="PriA_3primeBD"/>
</dbReference>
<evidence type="ECO:0000256" key="12">
    <source>
        <dbReference type="HAMAP-Rule" id="MF_00983"/>
    </source>
</evidence>
<keyword evidence="4 12" id="KW-0547">Nucleotide-binding</keyword>
<evidence type="ECO:0000256" key="11">
    <source>
        <dbReference type="ARBA" id="ARBA00048988"/>
    </source>
</evidence>
<feature type="binding site" evidence="12">
    <location>
        <position position="489"/>
    </location>
    <ligand>
        <name>Zn(2+)</name>
        <dbReference type="ChEBI" id="CHEBI:29105"/>
        <label>1</label>
    </ligand>
</feature>
<sequence>MFADVIVDIQHEKLDKIFQYRIPESMEGKLEPGMEVLVPFGKGNRQIRGYVTGISGTCDYDLSKVKEIMEIPERAMEIEAKLVALAAWMKENYGGTMIQALKTVLPIKQKENAKVKKRLRLLLDEETGRRQLHYYQEKNQKARARLIAALLDDHVLEYELVTKKLNITTPVIRALEEQGVLAVETERIFRTPLKQNQQQTRRITYTPEQRNVISRFRQDYGAGVRSTYLIHGVTGSGKTEVYMEMIRTVVELGKQAIVLIPEIALTYQTVMRFYRRFGDRVAIMNSRLSAGERYDQMMRAKAGQVDVMIGPRSALFTPFPDLGLIVIDEEHEPTYKSEQTPRYHARETAIQRAKMENASVVLGSATPSMEAMYRARRGEYILFEMKNRSRMQRMAEVYTVDMREELKNGNRSILSTKLRELMEDRLEKGEQIMLFLNRRGYSGFISCRECGHVVKCPHCDVSLSVHRDGKMRCHYCGYEQPKITVCPECGSRYIGEFRAGTQQIEEIVHETFPQARVLRMDMDTTRQKDAHEKILSAFANEEADVLVGTQMIVKGHDFPNVTLVGVLAADMSLYTGDYRSGERTFQLLTQAAGRAGRGERPGEAVIQTYDPSHYAIETAAAQDYEAFYEEEIRYRELMGYPPAEQLLAVFVSGEDEVLLEKGCHYLKEYILRVIRGLSGREDARTGKTGVRTMQPAAAVIGPASPGIDKIKDVYRRVIYIKAEQYELLVAMKNRVEKYIEINSGFDSMRIQFDFNPM</sequence>
<keyword evidence="6 12" id="KW-0347">Helicase</keyword>
<proteinExistence type="inferred from homology"/>
<dbReference type="EC" id="5.6.2.4" evidence="12"/>
<organism evidence="15 16">
    <name type="scientific">Candidatus Mediterraneibacter faecipullorum</name>
    <dbReference type="NCBI Taxonomy" id="2838670"/>
    <lineage>
        <taxon>Bacteria</taxon>
        <taxon>Bacillati</taxon>
        <taxon>Bacillota</taxon>
        <taxon>Clostridia</taxon>
        <taxon>Lachnospirales</taxon>
        <taxon>Lachnospiraceae</taxon>
        <taxon>Mediterraneibacter</taxon>
    </lineage>
</organism>
<feature type="binding site" evidence="12">
    <location>
        <position position="473"/>
    </location>
    <ligand>
        <name>Zn(2+)</name>
        <dbReference type="ChEBI" id="CHEBI:29105"/>
        <label>2</label>
    </ligand>
</feature>
<dbReference type="InterPro" id="IPR042115">
    <property type="entry name" value="PriA_3primeBD_sf"/>
</dbReference>
<keyword evidence="8 12" id="KW-0067">ATP-binding</keyword>
<evidence type="ECO:0000259" key="13">
    <source>
        <dbReference type="PROSITE" id="PS51192"/>
    </source>
</evidence>
<dbReference type="InterPro" id="IPR011545">
    <property type="entry name" value="DEAD/DEAH_box_helicase_dom"/>
</dbReference>
<dbReference type="PROSITE" id="PS51192">
    <property type="entry name" value="HELICASE_ATP_BIND_1"/>
    <property type="match status" value="1"/>
</dbReference>
<protein>
    <recommendedName>
        <fullName evidence="12">Replication restart protein PriA</fullName>
    </recommendedName>
    <alternativeName>
        <fullName evidence="12">ATP-dependent DNA helicase PriA</fullName>
        <ecNumber evidence="12">5.6.2.4</ecNumber>
    </alternativeName>
    <alternativeName>
        <fullName evidence="12">DNA 3'-5' helicase PriA</fullName>
    </alternativeName>
</protein>
<evidence type="ECO:0000256" key="7">
    <source>
        <dbReference type="ARBA" id="ARBA00022833"/>
    </source>
</evidence>
<evidence type="ECO:0000256" key="2">
    <source>
        <dbReference type="ARBA" id="ARBA00022705"/>
    </source>
</evidence>
<dbReference type="PROSITE" id="PS51194">
    <property type="entry name" value="HELICASE_CTER"/>
    <property type="match status" value="1"/>
</dbReference>
<dbReference type="PANTHER" id="PTHR30580">
    <property type="entry name" value="PRIMOSOMAL PROTEIN N"/>
    <property type="match status" value="1"/>
</dbReference>
<dbReference type="AlphaFoldDB" id="A0A9D2NMW2"/>
<feature type="binding site" evidence="12">
    <location>
        <position position="447"/>
    </location>
    <ligand>
        <name>Zn(2+)</name>
        <dbReference type="ChEBI" id="CHEBI:29105"/>
        <label>1</label>
    </ligand>
</feature>
<evidence type="ECO:0000256" key="5">
    <source>
        <dbReference type="ARBA" id="ARBA00022801"/>
    </source>
</evidence>
<evidence type="ECO:0000256" key="6">
    <source>
        <dbReference type="ARBA" id="ARBA00022806"/>
    </source>
</evidence>
<dbReference type="InterPro" id="IPR001650">
    <property type="entry name" value="Helicase_C-like"/>
</dbReference>
<dbReference type="CDD" id="cd17929">
    <property type="entry name" value="DEXHc_priA"/>
    <property type="match status" value="1"/>
</dbReference>
<evidence type="ECO:0000256" key="9">
    <source>
        <dbReference type="ARBA" id="ARBA00023125"/>
    </source>
</evidence>
<keyword evidence="5 12" id="KW-0378">Hydrolase</keyword>
<evidence type="ECO:0000256" key="10">
    <source>
        <dbReference type="ARBA" id="ARBA00023235"/>
    </source>
</evidence>
<feature type="binding site" evidence="12">
    <location>
        <position position="450"/>
    </location>
    <ligand>
        <name>Zn(2+)</name>
        <dbReference type="ChEBI" id="CHEBI:29105"/>
        <label>1</label>
    </ligand>
</feature>
<dbReference type="InterPro" id="IPR027417">
    <property type="entry name" value="P-loop_NTPase"/>
</dbReference>
<dbReference type="InterPro" id="IPR014001">
    <property type="entry name" value="Helicase_ATP-bd"/>
</dbReference>
<dbReference type="EMBL" id="DWWO01000107">
    <property type="protein sequence ID" value="HJC34654.1"/>
    <property type="molecule type" value="Genomic_DNA"/>
</dbReference>
<dbReference type="GO" id="GO:0006310">
    <property type="term" value="P:DNA recombination"/>
    <property type="evidence" value="ECO:0007669"/>
    <property type="project" value="InterPro"/>
</dbReference>
<dbReference type="GO" id="GO:0043138">
    <property type="term" value="F:3'-5' DNA helicase activity"/>
    <property type="evidence" value="ECO:0007669"/>
    <property type="project" value="UniProtKB-EC"/>
</dbReference>
<evidence type="ECO:0000313" key="15">
    <source>
        <dbReference type="EMBL" id="HJC34654.1"/>
    </source>
</evidence>